<dbReference type="InterPro" id="IPR011990">
    <property type="entry name" value="TPR-like_helical_dom_sf"/>
</dbReference>
<dbReference type="PROSITE" id="PS51375">
    <property type="entry name" value="PPR"/>
    <property type="match status" value="6"/>
</dbReference>
<dbReference type="NCBIfam" id="TIGR00756">
    <property type="entry name" value="PPR"/>
    <property type="match status" value="8"/>
</dbReference>
<dbReference type="InterPro" id="IPR046960">
    <property type="entry name" value="PPR_At4g14850-like_plant"/>
</dbReference>
<evidence type="ECO:0000313" key="4">
    <source>
        <dbReference type="Proteomes" id="UP001177140"/>
    </source>
</evidence>
<evidence type="ECO:0008006" key="5">
    <source>
        <dbReference type="Google" id="ProtNLM"/>
    </source>
</evidence>
<dbReference type="FunFam" id="1.25.40.10:FF:000381">
    <property type="entry name" value="Pentatricopeptide repeat-containing protein"/>
    <property type="match status" value="1"/>
</dbReference>
<evidence type="ECO:0000256" key="1">
    <source>
        <dbReference type="ARBA" id="ARBA00022737"/>
    </source>
</evidence>
<dbReference type="GO" id="GO:0009451">
    <property type="term" value="P:RNA modification"/>
    <property type="evidence" value="ECO:0007669"/>
    <property type="project" value="InterPro"/>
</dbReference>
<organism evidence="3 4">
    <name type="scientific">Papaver nudicaule</name>
    <name type="common">Iceland poppy</name>
    <dbReference type="NCBI Taxonomy" id="74823"/>
    <lineage>
        <taxon>Eukaryota</taxon>
        <taxon>Viridiplantae</taxon>
        <taxon>Streptophyta</taxon>
        <taxon>Embryophyta</taxon>
        <taxon>Tracheophyta</taxon>
        <taxon>Spermatophyta</taxon>
        <taxon>Magnoliopsida</taxon>
        <taxon>Ranunculales</taxon>
        <taxon>Papaveraceae</taxon>
        <taxon>Papaveroideae</taxon>
        <taxon>Papaver</taxon>
    </lineage>
</organism>
<proteinExistence type="predicted"/>
<feature type="repeat" description="PPR" evidence="2">
    <location>
        <begin position="5"/>
        <end position="39"/>
    </location>
</feature>
<gene>
    <name evidence="3" type="ORF">MKW94_010653</name>
</gene>
<evidence type="ECO:0000256" key="2">
    <source>
        <dbReference type="PROSITE-ProRule" id="PRU00708"/>
    </source>
</evidence>
<feature type="repeat" description="PPR" evidence="2">
    <location>
        <begin position="413"/>
        <end position="447"/>
    </location>
</feature>
<dbReference type="FunFam" id="1.25.40.10:FF:000344">
    <property type="entry name" value="Pentatricopeptide repeat-containing protein"/>
    <property type="match status" value="1"/>
</dbReference>
<dbReference type="FunFam" id="1.25.40.10:FF:000090">
    <property type="entry name" value="Pentatricopeptide repeat-containing protein, chloroplastic"/>
    <property type="match status" value="1"/>
</dbReference>
<feature type="repeat" description="PPR" evidence="2">
    <location>
        <begin position="180"/>
        <end position="214"/>
    </location>
</feature>
<keyword evidence="4" id="KW-1185">Reference proteome</keyword>
<dbReference type="Pfam" id="PF01535">
    <property type="entry name" value="PPR"/>
    <property type="match status" value="5"/>
</dbReference>
<sequence length="696" mass="77138">MPQRDVITWTKLISRNAKTGFYAKALGCFSDMRRVGVEPNETTFSVIIGVCSELRRIDIGMSLHCLVLKKGFLRQLFVSSGLIRMYSKCDCVGKARSVFDDLVDKDAVTWNSMISAYSQKGLYGEALDVLLLMLKNGADWKLLVNNFTFASIFKACAGLGWLRIGKCVHSCVIQLSVDSDSFVSASMIDMYCKCGSLDTARRVFKRMEKRDLVAWNGMITGYALNNFGEEAIELFYQLQLEGFVPNGTTYCSILKASTCMLDSSAGRYFHAKVLKFGFLSDVFVGTALVDMYSKYFDMVGAEGAFQEITERNLVSFNALITGYSLTGKYGDALGTYMNLLVQNLRPDHFTFTGLFSAVSQSSNFQEGTQVHAHCLKFGLTTDITVGNSIVTFYSKCGFMDSALKSFEIVTRPNIVSWAGIISGFAQNGDSEKAIEYFCKMHKLNVRPDEFSSSSALKAVASSPSVKHGRHIHAFVMKIGLESNVLVGSALVDVYSKCGMVEDSFKFFNEMPERNVVSWNSVIMGFAHHGLTSKSLLLFRQMTESGLIPTSITFTAVLFACGHAGLVEEGIKIYETMVPCYGISPSVEHCTCLVDLLGRAGYLNEAENFLRNSPFSSDSGLWRSLLSACGVQKNIEVGVRAAKECLRLEPQDSTTYIVLSNIYASKQLWDDVTRIRDLMRKTGVEKEPGCSWIEVRN</sequence>
<keyword evidence="1" id="KW-0677">Repeat</keyword>
<accession>A0AA41V5R6</accession>
<dbReference type="FunFam" id="1.25.40.10:FF:000073">
    <property type="entry name" value="Pentatricopeptide repeat-containing protein chloroplastic"/>
    <property type="match status" value="1"/>
</dbReference>
<dbReference type="InterPro" id="IPR046848">
    <property type="entry name" value="E_motif"/>
</dbReference>
<evidence type="ECO:0000313" key="3">
    <source>
        <dbReference type="EMBL" id="MCL7031761.1"/>
    </source>
</evidence>
<dbReference type="Pfam" id="PF20431">
    <property type="entry name" value="E_motif"/>
    <property type="match status" value="1"/>
</dbReference>
<dbReference type="InterPro" id="IPR002885">
    <property type="entry name" value="PPR_rpt"/>
</dbReference>
<dbReference type="Proteomes" id="UP001177140">
    <property type="component" value="Unassembled WGS sequence"/>
</dbReference>
<comment type="caution">
    <text evidence="3">The sequence shown here is derived from an EMBL/GenBank/DDBJ whole genome shotgun (WGS) entry which is preliminary data.</text>
</comment>
<dbReference type="PANTHER" id="PTHR24015">
    <property type="entry name" value="OS07G0578800 PROTEIN-RELATED"/>
    <property type="match status" value="1"/>
</dbReference>
<name>A0AA41V5R6_PAPNU</name>
<dbReference type="PANTHER" id="PTHR24015:SF1825">
    <property type="entry name" value="OS04G0514500 PROTEIN"/>
    <property type="match status" value="1"/>
</dbReference>
<dbReference type="GO" id="GO:0003729">
    <property type="term" value="F:mRNA binding"/>
    <property type="evidence" value="ECO:0007669"/>
    <property type="project" value="UniProtKB-ARBA"/>
</dbReference>
<feature type="repeat" description="PPR" evidence="2">
    <location>
        <begin position="106"/>
        <end position="140"/>
    </location>
</feature>
<protein>
    <recommendedName>
        <fullName evidence="5">Pentatricopeptide repeat-containing protein</fullName>
    </recommendedName>
</protein>
<reference evidence="3" key="1">
    <citation type="submission" date="2022-03" db="EMBL/GenBank/DDBJ databases">
        <title>A functionally conserved STORR gene fusion in Papaver species that diverged 16.8 million years ago.</title>
        <authorList>
            <person name="Catania T."/>
        </authorList>
    </citation>
    <scope>NUCLEOTIDE SEQUENCE</scope>
    <source>
        <strain evidence="3">S-191538</strain>
    </source>
</reference>
<feature type="repeat" description="PPR" evidence="2">
    <location>
        <begin position="514"/>
        <end position="548"/>
    </location>
</feature>
<dbReference type="Pfam" id="PF13041">
    <property type="entry name" value="PPR_2"/>
    <property type="match status" value="3"/>
</dbReference>
<dbReference type="GO" id="GO:0005739">
    <property type="term" value="C:mitochondrion"/>
    <property type="evidence" value="ECO:0007669"/>
    <property type="project" value="TreeGrafter"/>
</dbReference>
<dbReference type="AlphaFoldDB" id="A0AA41V5R6"/>
<dbReference type="Gene3D" id="1.25.40.10">
    <property type="entry name" value="Tetratricopeptide repeat domain"/>
    <property type="match status" value="6"/>
</dbReference>
<dbReference type="EMBL" id="JAJJMA010115459">
    <property type="protein sequence ID" value="MCL7031761.1"/>
    <property type="molecule type" value="Genomic_DNA"/>
</dbReference>
<feature type="repeat" description="PPR" evidence="2">
    <location>
        <begin position="312"/>
        <end position="346"/>
    </location>
</feature>